<proteinExistence type="predicted"/>
<name>K0TPM7_THAOC</name>
<dbReference type="Proteomes" id="UP000266841">
    <property type="component" value="Unassembled WGS sequence"/>
</dbReference>
<evidence type="ECO:0000256" key="1">
    <source>
        <dbReference type="SAM" id="MobiDB-lite"/>
    </source>
</evidence>
<feature type="non-terminal residue" evidence="2">
    <location>
        <position position="1"/>
    </location>
</feature>
<dbReference type="EMBL" id="AGNL01000043">
    <property type="protein sequence ID" value="EJK78081.1"/>
    <property type="molecule type" value="Genomic_DNA"/>
</dbReference>
<protein>
    <submittedName>
        <fullName evidence="2">Uncharacterized protein</fullName>
    </submittedName>
</protein>
<feature type="region of interest" description="Disordered" evidence="1">
    <location>
        <begin position="14"/>
        <end position="38"/>
    </location>
</feature>
<comment type="caution">
    <text evidence="2">The sequence shown here is derived from an EMBL/GenBank/DDBJ whole genome shotgun (WGS) entry which is preliminary data.</text>
</comment>
<sequence length="141" mass="15385">GLLAETYGSDWRDEIRGQINGSKGQGGSGAMMPRLPSDDPSRNNFCGVSWGDASKSCEHWCAGEDDDCPGNLKCFAQTMCYYDEDLVPSASPLPRSETDAPTNPPLDYDDPGLLGANIYLKTELQQFVAITSQVFDVKKLR</sequence>
<organism evidence="2 3">
    <name type="scientific">Thalassiosira oceanica</name>
    <name type="common">Marine diatom</name>
    <dbReference type="NCBI Taxonomy" id="159749"/>
    <lineage>
        <taxon>Eukaryota</taxon>
        <taxon>Sar</taxon>
        <taxon>Stramenopiles</taxon>
        <taxon>Ochrophyta</taxon>
        <taxon>Bacillariophyta</taxon>
        <taxon>Coscinodiscophyceae</taxon>
        <taxon>Thalassiosirophycidae</taxon>
        <taxon>Thalassiosirales</taxon>
        <taxon>Thalassiosiraceae</taxon>
        <taxon>Thalassiosira</taxon>
    </lineage>
</organism>
<evidence type="ECO:0000313" key="3">
    <source>
        <dbReference type="Proteomes" id="UP000266841"/>
    </source>
</evidence>
<keyword evidence="3" id="KW-1185">Reference proteome</keyword>
<evidence type="ECO:0000313" key="2">
    <source>
        <dbReference type="EMBL" id="EJK78081.1"/>
    </source>
</evidence>
<dbReference type="AlphaFoldDB" id="K0TPM7"/>
<gene>
    <name evidence="2" type="ORF">THAOC_00038</name>
</gene>
<accession>K0TPM7</accession>
<dbReference type="OrthoDB" id="54808at2759"/>
<reference evidence="2 3" key="1">
    <citation type="journal article" date="2012" name="Genome Biol.">
        <title>Genome and low-iron response of an oceanic diatom adapted to chronic iron limitation.</title>
        <authorList>
            <person name="Lommer M."/>
            <person name="Specht M."/>
            <person name="Roy A.S."/>
            <person name="Kraemer L."/>
            <person name="Andreson R."/>
            <person name="Gutowska M.A."/>
            <person name="Wolf J."/>
            <person name="Bergner S.V."/>
            <person name="Schilhabel M.B."/>
            <person name="Klostermeier U.C."/>
            <person name="Beiko R.G."/>
            <person name="Rosenstiel P."/>
            <person name="Hippler M."/>
            <person name="Laroche J."/>
        </authorList>
    </citation>
    <scope>NUCLEOTIDE SEQUENCE [LARGE SCALE GENOMIC DNA]</scope>
    <source>
        <strain evidence="2 3">CCMP1005</strain>
    </source>
</reference>